<dbReference type="Pfam" id="PF00072">
    <property type="entry name" value="Response_reg"/>
    <property type="match status" value="1"/>
</dbReference>
<keyword evidence="2" id="KW-0902">Two-component regulatory system</keyword>
<feature type="modified residue" description="4-aspartylphosphate" evidence="4">
    <location>
        <position position="54"/>
    </location>
</feature>
<evidence type="ECO:0000256" key="3">
    <source>
        <dbReference type="ARBA" id="ARBA00023125"/>
    </source>
</evidence>
<dbReference type="InterPro" id="IPR001867">
    <property type="entry name" value="OmpR/PhoB-type_DNA-bd"/>
</dbReference>
<keyword evidence="1 4" id="KW-0597">Phosphoprotein</keyword>
<evidence type="ECO:0000313" key="8">
    <source>
        <dbReference type="EMBL" id="MFC5748498.1"/>
    </source>
</evidence>
<evidence type="ECO:0000256" key="1">
    <source>
        <dbReference type="ARBA" id="ARBA00022553"/>
    </source>
</evidence>
<dbReference type="Pfam" id="PF00486">
    <property type="entry name" value="Trans_reg_C"/>
    <property type="match status" value="1"/>
</dbReference>
<name>A0ABW1A121_9ACTN</name>
<feature type="DNA-binding region" description="OmpR/PhoB-type" evidence="5">
    <location>
        <begin position="129"/>
        <end position="228"/>
    </location>
</feature>
<dbReference type="InterPro" id="IPR011006">
    <property type="entry name" value="CheY-like_superfamily"/>
</dbReference>
<dbReference type="PANTHER" id="PTHR48111">
    <property type="entry name" value="REGULATOR OF RPOS"/>
    <property type="match status" value="1"/>
</dbReference>
<dbReference type="SMART" id="SM00862">
    <property type="entry name" value="Trans_reg_C"/>
    <property type="match status" value="1"/>
</dbReference>
<evidence type="ECO:0000259" key="7">
    <source>
        <dbReference type="PROSITE" id="PS51755"/>
    </source>
</evidence>
<dbReference type="InterPro" id="IPR001789">
    <property type="entry name" value="Sig_transdc_resp-reg_receiver"/>
</dbReference>
<evidence type="ECO:0000256" key="4">
    <source>
        <dbReference type="PROSITE-ProRule" id="PRU00169"/>
    </source>
</evidence>
<evidence type="ECO:0000256" key="5">
    <source>
        <dbReference type="PROSITE-ProRule" id="PRU01091"/>
    </source>
</evidence>
<feature type="domain" description="Response regulatory" evidence="6">
    <location>
        <begin position="5"/>
        <end position="119"/>
    </location>
</feature>
<dbReference type="RefSeq" id="WP_378284160.1">
    <property type="nucleotide sequence ID" value="NZ_JBHSON010000032.1"/>
</dbReference>
<reference evidence="9" key="1">
    <citation type="journal article" date="2019" name="Int. J. Syst. Evol. Microbiol.">
        <title>The Global Catalogue of Microorganisms (GCM) 10K type strain sequencing project: providing services to taxonomists for standard genome sequencing and annotation.</title>
        <authorList>
            <consortium name="The Broad Institute Genomics Platform"/>
            <consortium name="The Broad Institute Genome Sequencing Center for Infectious Disease"/>
            <person name="Wu L."/>
            <person name="Ma J."/>
        </authorList>
    </citation>
    <scope>NUCLEOTIDE SEQUENCE [LARGE SCALE GENOMIC DNA]</scope>
    <source>
        <strain evidence="9">KCTC 42087</strain>
    </source>
</reference>
<sequence length="230" mass="26029">MLTAFVLVIEDDPTIGEELVEALTGQGYQSEWATTGAQALEYVQERAPDLVLLDLGLPDMDGVVLCRRLRSISRETVIVVLTARTREFEVIVALDAGADDYLTKPFRLTELMARLRAHLRRSAAQPDEDRYLTVGRLRLDLAARRATIADTEISLRPKEFDLLAYLAGRAGQVVTREDLIDEVWDINWFGPTKTLDVHVSALRRKLAQHGDNPRRITTLRGRGYRYEIEP</sequence>
<dbReference type="Gene3D" id="1.10.10.10">
    <property type="entry name" value="Winged helix-like DNA-binding domain superfamily/Winged helix DNA-binding domain"/>
    <property type="match status" value="1"/>
</dbReference>
<dbReference type="SMART" id="SM00448">
    <property type="entry name" value="REC"/>
    <property type="match status" value="1"/>
</dbReference>
<dbReference type="SUPFAM" id="SSF52172">
    <property type="entry name" value="CheY-like"/>
    <property type="match status" value="1"/>
</dbReference>
<dbReference type="PANTHER" id="PTHR48111:SF40">
    <property type="entry name" value="PHOSPHATE REGULON TRANSCRIPTIONAL REGULATORY PROTEIN PHOB"/>
    <property type="match status" value="1"/>
</dbReference>
<dbReference type="PROSITE" id="PS51755">
    <property type="entry name" value="OMPR_PHOB"/>
    <property type="match status" value="1"/>
</dbReference>
<keyword evidence="9" id="KW-1185">Reference proteome</keyword>
<dbReference type="Gene3D" id="3.40.50.2300">
    <property type="match status" value="1"/>
</dbReference>
<protein>
    <submittedName>
        <fullName evidence="8">Response regulator transcription factor</fullName>
    </submittedName>
</protein>
<keyword evidence="3 5" id="KW-0238">DNA-binding</keyword>
<accession>A0ABW1A121</accession>
<dbReference type="InterPro" id="IPR039420">
    <property type="entry name" value="WalR-like"/>
</dbReference>
<evidence type="ECO:0000313" key="9">
    <source>
        <dbReference type="Proteomes" id="UP001596074"/>
    </source>
</evidence>
<feature type="domain" description="OmpR/PhoB-type" evidence="7">
    <location>
        <begin position="129"/>
        <end position="228"/>
    </location>
</feature>
<proteinExistence type="predicted"/>
<dbReference type="CDD" id="cd00383">
    <property type="entry name" value="trans_reg_C"/>
    <property type="match status" value="1"/>
</dbReference>
<gene>
    <name evidence="8" type="ORF">ACFPZN_23020</name>
</gene>
<dbReference type="PROSITE" id="PS50110">
    <property type="entry name" value="RESPONSE_REGULATORY"/>
    <property type="match status" value="1"/>
</dbReference>
<comment type="caution">
    <text evidence="8">The sequence shown here is derived from an EMBL/GenBank/DDBJ whole genome shotgun (WGS) entry which is preliminary data.</text>
</comment>
<evidence type="ECO:0000256" key="2">
    <source>
        <dbReference type="ARBA" id="ARBA00023012"/>
    </source>
</evidence>
<dbReference type="InterPro" id="IPR036388">
    <property type="entry name" value="WH-like_DNA-bd_sf"/>
</dbReference>
<evidence type="ECO:0000259" key="6">
    <source>
        <dbReference type="PROSITE" id="PS50110"/>
    </source>
</evidence>
<organism evidence="8 9">
    <name type="scientific">Actinomadura rugatobispora</name>
    <dbReference type="NCBI Taxonomy" id="1994"/>
    <lineage>
        <taxon>Bacteria</taxon>
        <taxon>Bacillati</taxon>
        <taxon>Actinomycetota</taxon>
        <taxon>Actinomycetes</taxon>
        <taxon>Streptosporangiales</taxon>
        <taxon>Thermomonosporaceae</taxon>
        <taxon>Actinomadura</taxon>
    </lineage>
</organism>
<dbReference type="EMBL" id="JBHSON010000032">
    <property type="protein sequence ID" value="MFC5748498.1"/>
    <property type="molecule type" value="Genomic_DNA"/>
</dbReference>
<dbReference type="Proteomes" id="UP001596074">
    <property type="component" value="Unassembled WGS sequence"/>
</dbReference>
<dbReference type="Gene3D" id="6.10.250.690">
    <property type="match status" value="1"/>
</dbReference>
<dbReference type="CDD" id="cd17624">
    <property type="entry name" value="REC_OmpR_PmrA-like"/>
    <property type="match status" value="1"/>
</dbReference>